<dbReference type="Pfam" id="PF13490">
    <property type="entry name" value="zf-HC2"/>
    <property type="match status" value="1"/>
</dbReference>
<evidence type="ECO:0000256" key="6">
    <source>
        <dbReference type="SAM" id="Phobius"/>
    </source>
</evidence>
<dbReference type="InterPro" id="IPR051474">
    <property type="entry name" value="Anti-sigma-K/W_factor"/>
</dbReference>
<dbReference type="GO" id="GO:0016989">
    <property type="term" value="F:sigma factor antagonist activity"/>
    <property type="evidence" value="ECO:0000318"/>
    <property type="project" value="GO_Central"/>
</dbReference>
<dbReference type="RefSeq" id="WP_012256814.1">
    <property type="nucleotide sequence ID" value="NC_010175.1"/>
</dbReference>
<evidence type="ECO:0000313" key="8">
    <source>
        <dbReference type="EMBL" id="ABY34158.1"/>
    </source>
</evidence>
<dbReference type="PATRIC" id="fig|324602.8.peg.1061"/>
<evidence type="ECO:0000259" key="7">
    <source>
        <dbReference type="Pfam" id="PF13490"/>
    </source>
</evidence>
<dbReference type="eggNOG" id="COG5662">
    <property type="taxonomic scope" value="Bacteria"/>
</dbReference>
<sequence>MTTLSPSPSELPEHDRELLSAYIDNELTPAERSALEQRLRAEPSLRRELAELRAVRDLLREQPWVTPPRTFTLTPEMAGVRRRRFSLSGWWQPLSGLAALVLVILISWQMLGLNNNSASTPQAMMSGDTTAPTAPAFAAALPESPVAENAPAIAASPNEVEQAEPTSEAALSAMAEPTLPAGAAARESQAVEPDGSAGAQSQPAQSPPLAPPSWPVVIALAILLLIVAGIWFVRRRAE</sequence>
<dbReference type="EMBL" id="CP000909">
    <property type="protein sequence ID" value="ABY34158.1"/>
    <property type="molecule type" value="Genomic_DNA"/>
</dbReference>
<protein>
    <submittedName>
        <fullName evidence="8">Transmembrane anti-sigma factor</fullName>
    </submittedName>
</protein>
<dbReference type="InterPro" id="IPR041916">
    <property type="entry name" value="Anti_sigma_zinc_sf"/>
</dbReference>
<dbReference type="PANTHER" id="PTHR37461">
    <property type="entry name" value="ANTI-SIGMA-K FACTOR RSKA"/>
    <property type="match status" value="1"/>
</dbReference>
<evidence type="ECO:0000256" key="4">
    <source>
        <dbReference type="ARBA" id="ARBA00023136"/>
    </source>
</evidence>
<evidence type="ECO:0000313" key="9">
    <source>
        <dbReference type="Proteomes" id="UP000002008"/>
    </source>
</evidence>
<dbReference type="GO" id="GO:0006417">
    <property type="term" value="P:regulation of translation"/>
    <property type="evidence" value="ECO:0000318"/>
    <property type="project" value="GO_Central"/>
</dbReference>
<dbReference type="KEGG" id="cau:Caur_0926"/>
<dbReference type="GO" id="GO:0016020">
    <property type="term" value="C:membrane"/>
    <property type="evidence" value="ECO:0007669"/>
    <property type="project" value="UniProtKB-SubCell"/>
</dbReference>
<feature type="transmembrane region" description="Helical" evidence="6">
    <location>
        <begin position="90"/>
        <end position="111"/>
    </location>
</feature>
<dbReference type="STRING" id="324602.Caur_0926"/>
<organism evidence="8 9">
    <name type="scientific">Chloroflexus aurantiacus (strain ATCC 29366 / DSM 635 / J-10-fl)</name>
    <dbReference type="NCBI Taxonomy" id="324602"/>
    <lineage>
        <taxon>Bacteria</taxon>
        <taxon>Bacillati</taxon>
        <taxon>Chloroflexota</taxon>
        <taxon>Chloroflexia</taxon>
        <taxon>Chloroflexales</taxon>
        <taxon>Chloroflexineae</taxon>
        <taxon>Chloroflexaceae</taxon>
        <taxon>Chloroflexus</taxon>
    </lineage>
</organism>
<gene>
    <name evidence="8" type="ordered locus">Caur_0926</name>
</gene>
<feature type="transmembrane region" description="Helical" evidence="6">
    <location>
        <begin position="213"/>
        <end position="233"/>
    </location>
</feature>
<dbReference type="HOGENOM" id="CLU_1164236_0_0_0"/>
<dbReference type="PANTHER" id="PTHR37461:SF1">
    <property type="entry name" value="ANTI-SIGMA-K FACTOR RSKA"/>
    <property type="match status" value="1"/>
</dbReference>
<dbReference type="InterPro" id="IPR027383">
    <property type="entry name" value="Znf_put"/>
</dbReference>
<evidence type="ECO:0000256" key="2">
    <source>
        <dbReference type="ARBA" id="ARBA00022692"/>
    </source>
</evidence>
<proteinExistence type="predicted"/>
<accession>A9WHP0</accession>
<dbReference type="Gene3D" id="1.10.10.1320">
    <property type="entry name" value="Anti-sigma factor, zinc-finger domain"/>
    <property type="match status" value="1"/>
</dbReference>
<feature type="domain" description="Putative zinc-finger" evidence="7">
    <location>
        <begin position="16"/>
        <end position="36"/>
    </location>
</feature>
<dbReference type="InParanoid" id="A9WHP0"/>
<dbReference type="Proteomes" id="UP000002008">
    <property type="component" value="Chromosome"/>
</dbReference>
<name>A9WHP0_CHLAA</name>
<reference evidence="9" key="1">
    <citation type="journal article" date="2011" name="BMC Genomics">
        <title>Complete genome sequence of the filamentous anoxygenic phototrophic bacterium Chloroflexus aurantiacus.</title>
        <authorList>
            <person name="Tang K.H."/>
            <person name="Barry K."/>
            <person name="Chertkov O."/>
            <person name="Dalin E."/>
            <person name="Han C.S."/>
            <person name="Hauser L.J."/>
            <person name="Honchak B.M."/>
            <person name="Karbach L.E."/>
            <person name="Land M.L."/>
            <person name="Lapidus A."/>
            <person name="Larimer F.W."/>
            <person name="Mikhailova N."/>
            <person name="Pitluck S."/>
            <person name="Pierson B.K."/>
            <person name="Blankenship R.E."/>
        </authorList>
    </citation>
    <scope>NUCLEOTIDE SEQUENCE [LARGE SCALE GENOMIC DNA]</scope>
    <source>
        <strain evidence="9">ATCC 29366 / DSM 635 / J-10-fl</strain>
    </source>
</reference>
<dbReference type="EnsemblBacteria" id="ABY34158">
    <property type="protein sequence ID" value="ABY34158"/>
    <property type="gene ID" value="Caur_0926"/>
</dbReference>
<keyword evidence="3 6" id="KW-1133">Transmembrane helix</keyword>
<comment type="subcellular location">
    <subcellularLocation>
        <location evidence="1">Membrane</location>
        <topology evidence="1">Single-pass membrane protein</topology>
    </subcellularLocation>
</comment>
<evidence type="ECO:0000256" key="1">
    <source>
        <dbReference type="ARBA" id="ARBA00004167"/>
    </source>
</evidence>
<dbReference type="AlphaFoldDB" id="A9WHP0"/>
<keyword evidence="4 6" id="KW-0472">Membrane</keyword>
<evidence type="ECO:0000256" key="5">
    <source>
        <dbReference type="SAM" id="MobiDB-lite"/>
    </source>
</evidence>
<evidence type="ECO:0000256" key="3">
    <source>
        <dbReference type="ARBA" id="ARBA00022989"/>
    </source>
</evidence>
<keyword evidence="9" id="KW-1185">Reference proteome</keyword>
<feature type="region of interest" description="Disordered" evidence="5">
    <location>
        <begin position="181"/>
        <end position="209"/>
    </location>
</feature>
<keyword evidence="2 6" id="KW-0812">Transmembrane</keyword>